<dbReference type="Proteomes" id="UP000499080">
    <property type="component" value="Unassembled WGS sequence"/>
</dbReference>
<gene>
    <name evidence="1" type="ORF">AVEN_106206_1</name>
</gene>
<dbReference type="EMBL" id="BGPR01259219">
    <property type="protein sequence ID" value="GBM66354.1"/>
    <property type="molecule type" value="Genomic_DNA"/>
</dbReference>
<organism evidence="1 2">
    <name type="scientific">Araneus ventricosus</name>
    <name type="common">Orbweaver spider</name>
    <name type="synonym">Epeira ventricosa</name>
    <dbReference type="NCBI Taxonomy" id="182803"/>
    <lineage>
        <taxon>Eukaryota</taxon>
        <taxon>Metazoa</taxon>
        <taxon>Ecdysozoa</taxon>
        <taxon>Arthropoda</taxon>
        <taxon>Chelicerata</taxon>
        <taxon>Arachnida</taxon>
        <taxon>Araneae</taxon>
        <taxon>Araneomorphae</taxon>
        <taxon>Entelegynae</taxon>
        <taxon>Araneoidea</taxon>
        <taxon>Araneidae</taxon>
        <taxon>Araneus</taxon>
    </lineage>
</organism>
<sequence length="57" mass="6688">EKHKVHWHINWRDSASEAFVPLVKKKCKPGQLVKVVREKFFNETGAVSWQADMCLLH</sequence>
<dbReference type="AlphaFoldDB" id="A0A4Y2HLS7"/>
<keyword evidence="2" id="KW-1185">Reference proteome</keyword>
<evidence type="ECO:0000313" key="1">
    <source>
        <dbReference type="EMBL" id="GBM66354.1"/>
    </source>
</evidence>
<accession>A0A4Y2HLS7</accession>
<evidence type="ECO:0000313" key="2">
    <source>
        <dbReference type="Proteomes" id="UP000499080"/>
    </source>
</evidence>
<proteinExistence type="predicted"/>
<comment type="caution">
    <text evidence="1">The sequence shown here is derived from an EMBL/GenBank/DDBJ whole genome shotgun (WGS) entry which is preliminary data.</text>
</comment>
<name>A0A4Y2HLS7_ARAVE</name>
<reference evidence="1 2" key="1">
    <citation type="journal article" date="2019" name="Sci. Rep.">
        <title>Orb-weaving spider Araneus ventricosus genome elucidates the spidroin gene catalogue.</title>
        <authorList>
            <person name="Kono N."/>
            <person name="Nakamura H."/>
            <person name="Ohtoshi R."/>
            <person name="Moran D.A.P."/>
            <person name="Shinohara A."/>
            <person name="Yoshida Y."/>
            <person name="Fujiwara M."/>
            <person name="Mori M."/>
            <person name="Tomita M."/>
            <person name="Arakawa K."/>
        </authorList>
    </citation>
    <scope>NUCLEOTIDE SEQUENCE [LARGE SCALE GENOMIC DNA]</scope>
</reference>
<protein>
    <submittedName>
        <fullName evidence="1">Uncharacterized protein</fullName>
    </submittedName>
</protein>
<feature type="non-terminal residue" evidence="1">
    <location>
        <position position="1"/>
    </location>
</feature>